<dbReference type="Proteomes" id="UP000625711">
    <property type="component" value="Unassembled WGS sequence"/>
</dbReference>
<reference evidence="2" key="1">
    <citation type="submission" date="2020-08" db="EMBL/GenBank/DDBJ databases">
        <title>Genome sequencing and assembly of the red palm weevil Rhynchophorus ferrugineus.</title>
        <authorList>
            <person name="Dias G.B."/>
            <person name="Bergman C.M."/>
            <person name="Manee M."/>
        </authorList>
    </citation>
    <scope>NUCLEOTIDE SEQUENCE</scope>
    <source>
        <strain evidence="2">AA-2017</strain>
        <tissue evidence="2">Whole larva</tissue>
    </source>
</reference>
<gene>
    <name evidence="2" type="ORF">GWI33_014605</name>
</gene>
<feature type="compositionally biased region" description="Pro residues" evidence="1">
    <location>
        <begin position="86"/>
        <end position="96"/>
    </location>
</feature>
<feature type="compositionally biased region" description="Low complexity" evidence="1">
    <location>
        <begin position="76"/>
        <end position="85"/>
    </location>
</feature>
<feature type="region of interest" description="Disordered" evidence="1">
    <location>
        <begin position="1"/>
        <end position="24"/>
    </location>
</feature>
<protein>
    <submittedName>
        <fullName evidence="2">Uncharacterized protein</fullName>
    </submittedName>
</protein>
<evidence type="ECO:0000256" key="1">
    <source>
        <dbReference type="SAM" id="MobiDB-lite"/>
    </source>
</evidence>
<evidence type="ECO:0000313" key="2">
    <source>
        <dbReference type="EMBL" id="KAF7272623.1"/>
    </source>
</evidence>
<evidence type="ECO:0000313" key="3">
    <source>
        <dbReference type="Proteomes" id="UP000625711"/>
    </source>
</evidence>
<keyword evidence="3" id="KW-1185">Reference proteome</keyword>
<organism evidence="2 3">
    <name type="scientific">Rhynchophorus ferrugineus</name>
    <name type="common">Red palm weevil</name>
    <name type="synonym">Curculio ferrugineus</name>
    <dbReference type="NCBI Taxonomy" id="354439"/>
    <lineage>
        <taxon>Eukaryota</taxon>
        <taxon>Metazoa</taxon>
        <taxon>Ecdysozoa</taxon>
        <taxon>Arthropoda</taxon>
        <taxon>Hexapoda</taxon>
        <taxon>Insecta</taxon>
        <taxon>Pterygota</taxon>
        <taxon>Neoptera</taxon>
        <taxon>Endopterygota</taxon>
        <taxon>Coleoptera</taxon>
        <taxon>Polyphaga</taxon>
        <taxon>Cucujiformia</taxon>
        <taxon>Curculionidae</taxon>
        <taxon>Dryophthorinae</taxon>
        <taxon>Rhynchophorus</taxon>
    </lineage>
</organism>
<accession>A0A834M6R7</accession>
<dbReference type="AlphaFoldDB" id="A0A834M6R7"/>
<name>A0A834M6R7_RHYFE</name>
<feature type="compositionally biased region" description="Basic and acidic residues" evidence="1">
    <location>
        <begin position="1"/>
        <end position="10"/>
    </location>
</feature>
<dbReference type="EMBL" id="JAACXV010013733">
    <property type="protein sequence ID" value="KAF7272623.1"/>
    <property type="molecule type" value="Genomic_DNA"/>
</dbReference>
<sequence length="96" mass="10457">MKDQEKDDSRTPSPSPLINPPRNARCRSLINSAGRSQLAATFLPAALIVRTLSRERIMARRTFPDLCLRRLLSRNLAASSSGSHPSPVPSPTPLPA</sequence>
<feature type="region of interest" description="Disordered" evidence="1">
    <location>
        <begin position="76"/>
        <end position="96"/>
    </location>
</feature>
<proteinExistence type="predicted"/>
<comment type="caution">
    <text evidence="2">The sequence shown here is derived from an EMBL/GenBank/DDBJ whole genome shotgun (WGS) entry which is preliminary data.</text>
</comment>